<dbReference type="Proteomes" id="UP000798488">
    <property type="component" value="Unassembled WGS sequence"/>
</dbReference>
<protein>
    <submittedName>
        <fullName evidence="2">Transposase DDE domain protein</fullName>
    </submittedName>
</protein>
<evidence type="ECO:0000259" key="1">
    <source>
        <dbReference type="Pfam" id="PF13751"/>
    </source>
</evidence>
<dbReference type="AlphaFoldDB" id="A0A9D2WNA5"/>
<name>A0A9D2WNA5_9FIRM</name>
<keyword evidence="3" id="KW-1185">Reference proteome</keyword>
<dbReference type="InterPro" id="IPR025668">
    <property type="entry name" value="Tnp_DDE_dom"/>
</dbReference>
<dbReference type="PANTHER" id="PTHR33408:SF2">
    <property type="entry name" value="TRANSPOSASE DDE DOMAIN-CONTAINING PROTEIN"/>
    <property type="match status" value="1"/>
</dbReference>
<evidence type="ECO:0000313" key="3">
    <source>
        <dbReference type="Proteomes" id="UP000798488"/>
    </source>
</evidence>
<sequence length="244" mass="27866">MDKDARVGRKSKTHSFYGYKAEICQTTDGSLITSVTVDPGSYVDGSNFKDHLEEALKAGLTVTGVYGDKAYFRPDILNLIKEKEASAYIPVSASTYKIDEDLFSYNKDSDQWFCVMGNETVKVKAKTRERYGKKEKLLEYSFERERCRNCSHRTECIGKSTRIARLLRVSVNTPELYEYSQRARTPEFLAEYRKRAKIEPKNAELKRFHGLDRAKGYGLKSVRIQAKLTVLAVNLKRIANMVSA</sequence>
<comment type="caution">
    <text evidence="2">The sequence shown here is derived from an EMBL/GenBank/DDBJ whole genome shotgun (WGS) entry which is preliminary data.</text>
</comment>
<organism evidence="2 3">
    <name type="scientific">Sporotomaculum syntrophicum</name>
    <dbReference type="NCBI Taxonomy" id="182264"/>
    <lineage>
        <taxon>Bacteria</taxon>
        <taxon>Bacillati</taxon>
        <taxon>Bacillota</taxon>
        <taxon>Clostridia</taxon>
        <taxon>Eubacteriales</taxon>
        <taxon>Desulfallaceae</taxon>
        <taxon>Sporotomaculum</taxon>
    </lineage>
</organism>
<gene>
    <name evidence="2" type="ORF">SPSYN_02114</name>
</gene>
<evidence type="ECO:0000313" key="2">
    <source>
        <dbReference type="EMBL" id="KAF1084338.1"/>
    </source>
</evidence>
<dbReference type="EMBL" id="LSRS01000005">
    <property type="protein sequence ID" value="KAF1084338.1"/>
    <property type="molecule type" value="Genomic_DNA"/>
</dbReference>
<reference evidence="2" key="1">
    <citation type="submission" date="2016-02" db="EMBL/GenBank/DDBJ databases">
        <title>Draft Genome Sequence of Sporotomaculum syntrophicum Strain FB, a Syntrophic Benzoate Degrader.</title>
        <authorList>
            <person name="Nobu M.K."/>
            <person name="Narihiro T."/>
            <person name="Qiu Y.-L."/>
            <person name="Ohashi A."/>
            <person name="Liu W.-T."/>
            <person name="Yuji S."/>
        </authorList>
    </citation>
    <scope>NUCLEOTIDE SEQUENCE</scope>
    <source>
        <strain evidence="2">FB</strain>
    </source>
</reference>
<proteinExistence type="predicted"/>
<dbReference type="PANTHER" id="PTHR33408">
    <property type="entry name" value="TRANSPOSASE"/>
    <property type="match status" value="1"/>
</dbReference>
<dbReference type="Pfam" id="PF13751">
    <property type="entry name" value="DDE_Tnp_1_6"/>
    <property type="match status" value="1"/>
</dbReference>
<feature type="domain" description="Transposase DDE" evidence="1">
    <location>
        <begin position="114"/>
        <end position="238"/>
    </location>
</feature>
<accession>A0A9D2WNA5</accession>